<keyword evidence="1 3" id="KW-0853">WD repeat</keyword>
<dbReference type="Pfam" id="PF00400">
    <property type="entry name" value="WD40"/>
    <property type="match status" value="3"/>
</dbReference>
<evidence type="ECO:0000259" key="4">
    <source>
        <dbReference type="PROSITE" id="PS50181"/>
    </source>
</evidence>
<dbReference type="PROSITE" id="PS50181">
    <property type="entry name" value="FBOX"/>
    <property type="match status" value="1"/>
</dbReference>
<dbReference type="Gene3D" id="2.130.10.10">
    <property type="entry name" value="YVTN repeat-like/Quinoprotein amine dehydrogenase"/>
    <property type="match status" value="1"/>
</dbReference>
<dbReference type="SMART" id="SM00256">
    <property type="entry name" value="FBOX"/>
    <property type="match status" value="1"/>
</dbReference>
<evidence type="ECO:0000256" key="3">
    <source>
        <dbReference type="PROSITE-ProRule" id="PRU00221"/>
    </source>
</evidence>
<reference evidence="5" key="1">
    <citation type="journal article" date="2023" name="G3 (Bethesda)">
        <title>Whole genome assembly and annotation of the endangered Caribbean coral Acropora cervicornis.</title>
        <authorList>
            <person name="Selwyn J.D."/>
            <person name="Vollmer S.V."/>
        </authorList>
    </citation>
    <scope>NUCLEOTIDE SEQUENCE</scope>
    <source>
        <strain evidence="5">K2</strain>
    </source>
</reference>
<dbReference type="PANTHER" id="PTHR44436">
    <property type="entry name" value="F-BOX/WD REPEAT-CONTAINING PROTEIN 2"/>
    <property type="match status" value="1"/>
</dbReference>
<dbReference type="InterPro" id="IPR019775">
    <property type="entry name" value="WD40_repeat_CS"/>
</dbReference>
<protein>
    <submittedName>
        <fullName evidence="5">F-box/WD repeat-containing protein 2</fullName>
    </submittedName>
</protein>
<feature type="repeat" description="WD" evidence="3">
    <location>
        <begin position="240"/>
        <end position="281"/>
    </location>
</feature>
<evidence type="ECO:0000313" key="6">
    <source>
        <dbReference type="Proteomes" id="UP001249851"/>
    </source>
</evidence>
<dbReference type="InterPro" id="IPR001810">
    <property type="entry name" value="F-box_dom"/>
</dbReference>
<dbReference type="InterPro" id="IPR042627">
    <property type="entry name" value="FBXW2"/>
</dbReference>
<dbReference type="PROSITE" id="PS00678">
    <property type="entry name" value="WD_REPEATS_1"/>
    <property type="match status" value="1"/>
</dbReference>
<dbReference type="InterPro" id="IPR020472">
    <property type="entry name" value="WD40_PAC1"/>
</dbReference>
<evidence type="ECO:0000313" key="5">
    <source>
        <dbReference type="EMBL" id="KAK2548323.1"/>
    </source>
</evidence>
<dbReference type="PRINTS" id="PR00320">
    <property type="entry name" value="GPROTEINBRPT"/>
</dbReference>
<dbReference type="EMBL" id="JARQWQ010000149">
    <property type="protein sequence ID" value="KAK2548323.1"/>
    <property type="molecule type" value="Genomic_DNA"/>
</dbReference>
<keyword evidence="2" id="KW-0677">Repeat</keyword>
<name>A0AAD9PSY5_ACRCE</name>
<dbReference type="InterPro" id="IPR001680">
    <property type="entry name" value="WD40_rpt"/>
</dbReference>
<evidence type="ECO:0000256" key="1">
    <source>
        <dbReference type="ARBA" id="ARBA00022574"/>
    </source>
</evidence>
<dbReference type="Gene3D" id="1.20.1280.50">
    <property type="match status" value="1"/>
</dbReference>
<gene>
    <name evidence="5" type="ORF">P5673_031474</name>
</gene>
<feature type="domain" description="F-box" evidence="4">
    <location>
        <begin position="57"/>
        <end position="104"/>
    </location>
</feature>
<dbReference type="CDD" id="cd22131">
    <property type="entry name" value="F-box_FBXW2"/>
    <property type="match status" value="1"/>
</dbReference>
<accession>A0AAD9PSY5</accession>
<sequence length="409" mass="47224">MITKMSQRFDTWLGNLREVFKTLSDHQKNTVIEDIIDLCEPEQLRFLSTKLEILVKRDYLKCLPLELSFHVLKWLDPISLCRCSLVSKVWNKVISSCEVVWQNACRDLGMDINDKFNEDAISNFSGITSSFPGGRTWKQVYISHVRKMKRLMCEDAVERKQLYGHTARVFALYYRGDYLVTGSDDRSVRLWDLRLGQCKFALKTHTCADICFDETKVITASFDNTVGMWDWSTGEVLQYFRGHTAAVFSVDYCDELDTVVSGSADSTLRIWKMSSGQCMQTRYGHTDWVIKVILRKTEVKSQFFRKQDFVLLSMDKQAIKIWSLAYESEKCLTTLTPEELNVHLQPRVQFNGRSIACASDVGILVWDFKTLLITRVFTESPAKWLISYGNMYSLLMGMNSLYVIEGKAN</sequence>
<dbReference type="SUPFAM" id="SSF81383">
    <property type="entry name" value="F-box domain"/>
    <property type="match status" value="1"/>
</dbReference>
<proteinExistence type="predicted"/>
<dbReference type="SUPFAM" id="SSF50978">
    <property type="entry name" value="WD40 repeat-like"/>
    <property type="match status" value="1"/>
</dbReference>
<dbReference type="SMART" id="SM00320">
    <property type="entry name" value="WD40"/>
    <property type="match status" value="4"/>
</dbReference>
<keyword evidence="6" id="KW-1185">Reference proteome</keyword>
<dbReference type="Pfam" id="PF12937">
    <property type="entry name" value="F-box-like"/>
    <property type="match status" value="1"/>
</dbReference>
<organism evidence="5 6">
    <name type="scientific">Acropora cervicornis</name>
    <name type="common">Staghorn coral</name>
    <dbReference type="NCBI Taxonomy" id="6130"/>
    <lineage>
        <taxon>Eukaryota</taxon>
        <taxon>Metazoa</taxon>
        <taxon>Cnidaria</taxon>
        <taxon>Anthozoa</taxon>
        <taxon>Hexacorallia</taxon>
        <taxon>Scleractinia</taxon>
        <taxon>Astrocoeniina</taxon>
        <taxon>Acroporidae</taxon>
        <taxon>Acropora</taxon>
    </lineage>
</organism>
<feature type="repeat" description="WD" evidence="3">
    <location>
        <begin position="162"/>
        <end position="201"/>
    </location>
</feature>
<comment type="caution">
    <text evidence="5">The sequence shown here is derived from an EMBL/GenBank/DDBJ whole genome shotgun (WGS) entry which is preliminary data.</text>
</comment>
<dbReference type="InterPro" id="IPR036047">
    <property type="entry name" value="F-box-like_dom_sf"/>
</dbReference>
<dbReference type="InterPro" id="IPR015943">
    <property type="entry name" value="WD40/YVTN_repeat-like_dom_sf"/>
</dbReference>
<dbReference type="PROSITE" id="PS50082">
    <property type="entry name" value="WD_REPEATS_2"/>
    <property type="match status" value="2"/>
</dbReference>
<dbReference type="Proteomes" id="UP001249851">
    <property type="component" value="Unassembled WGS sequence"/>
</dbReference>
<dbReference type="PROSITE" id="PS50294">
    <property type="entry name" value="WD_REPEATS_REGION"/>
    <property type="match status" value="2"/>
</dbReference>
<dbReference type="PANTHER" id="PTHR44436:SF1">
    <property type="entry name" value="F-BOX_WD REPEAT-CONTAINING PROTEIN 2"/>
    <property type="match status" value="1"/>
</dbReference>
<dbReference type="InterPro" id="IPR036322">
    <property type="entry name" value="WD40_repeat_dom_sf"/>
</dbReference>
<evidence type="ECO:0000256" key="2">
    <source>
        <dbReference type="ARBA" id="ARBA00022737"/>
    </source>
</evidence>
<reference evidence="5" key="2">
    <citation type="journal article" date="2023" name="Science">
        <title>Genomic signatures of disease resistance in endangered staghorn corals.</title>
        <authorList>
            <person name="Vollmer S.V."/>
            <person name="Selwyn J.D."/>
            <person name="Despard B.A."/>
            <person name="Roesel C.L."/>
        </authorList>
    </citation>
    <scope>NUCLEOTIDE SEQUENCE</scope>
    <source>
        <strain evidence="5">K2</strain>
    </source>
</reference>
<dbReference type="CDD" id="cd00200">
    <property type="entry name" value="WD40"/>
    <property type="match status" value="1"/>
</dbReference>
<dbReference type="AlphaFoldDB" id="A0AAD9PSY5"/>